<sequence>MFDKAYEVQVIAEELIKMHHPHLLDAIDEELIGYFFRDGNADWAGKAKKCTAFERYVTGKLLFVFINSDSWDAMKPDQRKALVDHELCHFTRSSFK</sequence>
<name>K6DHR3_SCHAZ</name>
<reference evidence="2 3" key="1">
    <citation type="journal article" date="2012" name="Front. Microbiol.">
        <title>Redundancy and modularity in membrane-associated dissimilatory nitrate reduction in Bacillus.</title>
        <authorList>
            <person name="Heylen K."/>
            <person name="Keltjens J."/>
        </authorList>
    </citation>
    <scope>NUCLEOTIDE SEQUENCE [LARGE SCALE GENOMIC DNA]</scope>
    <source>
        <strain evidence="2 3">LMG 9581</strain>
    </source>
</reference>
<dbReference type="AlphaFoldDB" id="K6DHR3"/>
<dbReference type="STRING" id="1131731.BAZO_08229"/>
<proteinExistence type="predicted"/>
<evidence type="ECO:0000313" key="3">
    <source>
        <dbReference type="Proteomes" id="UP000006315"/>
    </source>
</evidence>
<dbReference type="InterPro" id="IPR043998">
    <property type="entry name" value="Put_Metallopep"/>
</dbReference>
<feature type="domain" description="Putative phage metallopeptidase" evidence="1">
    <location>
        <begin position="4"/>
        <end position="93"/>
    </location>
</feature>
<dbReference type="Proteomes" id="UP000006315">
    <property type="component" value="Unassembled WGS sequence"/>
</dbReference>
<evidence type="ECO:0000259" key="1">
    <source>
        <dbReference type="Pfam" id="PF18894"/>
    </source>
</evidence>
<comment type="caution">
    <text evidence="2">The sequence shown here is derived from an EMBL/GenBank/DDBJ whole genome shotgun (WGS) entry which is preliminary data.</text>
</comment>
<dbReference type="PATRIC" id="fig|1131731.3.peg.1720"/>
<gene>
    <name evidence="2" type="ORF">BAZO_08229</name>
</gene>
<protein>
    <recommendedName>
        <fullName evidence="1">Putative phage metallopeptidase domain-containing protein</fullName>
    </recommendedName>
</protein>
<keyword evidence="3" id="KW-1185">Reference proteome</keyword>
<organism evidence="2 3">
    <name type="scientific">Schinkia azotoformans LMG 9581</name>
    <dbReference type="NCBI Taxonomy" id="1131731"/>
    <lineage>
        <taxon>Bacteria</taxon>
        <taxon>Bacillati</taxon>
        <taxon>Bacillota</taxon>
        <taxon>Bacilli</taxon>
        <taxon>Bacillales</taxon>
        <taxon>Bacillaceae</taxon>
        <taxon>Calidifontibacillus/Schinkia group</taxon>
        <taxon>Schinkia</taxon>
    </lineage>
</organism>
<dbReference type="Pfam" id="PF18894">
    <property type="entry name" value="PhageMetallopep"/>
    <property type="match status" value="1"/>
</dbReference>
<accession>K6DHR3</accession>
<evidence type="ECO:0000313" key="2">
    <source>
        <dbReference type="EMBL" id="EKN67854.1"/>
    </source>
</evidence>
<dbReference type="EMBL" id="AJLR01000045">
    <property type="protein sequence ID" value="EKN67854.1"/>
    <property type="molecule type" value="Genomic_DNA"/>
</dbReference>